<dbReference type="SMART" id="SM00487">
    <property type="entry name" value="DEXDc"/>
    <property type="match status" value="1"/>
</dbReference>
<evidence type="ECO:0000256" key="1">
    <source>
        <dbReference type="ARBA" id="ARBA00004141"/>
    </source>
</evidence>
<sequence>MAAVTESLSSSSAAWCVFYGAGIICTLVVYGILQEGIMTVAYDGSLFRYSVSMVLCNRLAAVVFAVSMAAAKGESMKNEAPLWKYLIVSLSNVYASSCQYEALKYVSFAVQMLGKSFKMMPVMIWGMIISGKSYSVRDWVVALSVTLGCTEFLMTGRREAAEIFQDARLVEKLLCTKLAFKYPVVGQVIKLTRSPANLPTCNWFMKLVTSDLPTYNLFMKMMVTSESAGFTDLSSAPTTPMRLPLTSENVICLMHLAALHVPTHGGSIVLLAEMTVSSVKAGFLIAAPGTRGPRPQARWTGRPAQLQLASPSTGGQLIAICWRPSLGRSKAASCASCANCASCASDLSGWGSLFARTLRDLLGLRWWKLTEAVEPVRLRGPRAGHVAFLPGKTAPRTIVTMPSGWQAAALASAGISSSEDASLCNQTLQWQDLCSLANVGQNTVKIRSWKAQPGVQPRLTISVLRAPGRELTSCGRSHFFTTKLWKVTSQRPSPHRAAIGAFGLRPYFPPLCLRTLRGLGSRCRSLLGPVDAQSSCPLEAAAPGAPKAEASKKASRSGRLGYMRLAKQNAPKLSFQRTFRCVVQARARLILEVEVGSFRAPSRLSPETGTFGGAIAKVDANNSFKGFVLLGGFLALDGLTSTFQEKLFKEHKTTKYNQMLYINLLSATVSMVTLLVTGEMWPAAAFGFAHPRFWLDCGMLSASAVASQFFIYSQIKEFGALVFAATMNVRQVVSILVSYVKYHNPVTHLQVLGLCVIFSALFYKSIAAMLTAPSKEEKMPILAGKVSPTSAVWCAFYGAGIIGTLVLYGILQEGIMTVSYDGSLFTYSVFLVLCNRLAAVVFAVCMAFMKGERMQNEAPIWKYLVVSLSNVYASSCQYEAGRHELVRGQTCVYAEWPKHPDQRMLGKSFKMMPVMVWGIIISGKTYGMRDWSVALAVTLGCTEFLMTGPTHSKVSSANSFKGFMLLGGFLALDGLTSTFQEKLFKEHKTTKYNQMLYINLLSATVQERLSCIDAQLSCRNDWLKSEPAGGATESDDEAREDADDAVEVEQDEEQEHLESSQSVPRSTAPELAELQTLGIAARDESNEGLTAPTSDEVAGDAALPVHWLVADASEYSQLFELCQAKAEIASVLLHAFILSVGCLVEFPWTSASSQELVVFALREDQASQAQHLLRLPKDRLQEELEKSWLDSSEAYEAEDAVESDLVSEPFHTRGSFTHIRIRPSFLDSELANVRPNLSGMTFSRGRNMDPVQLQAMSCLAAGESVMFCAPTSAGKTAVAEYALETALRAGRRSIYTTPIKALSNQKYKELSALFGASRVGILTGDTTIASDAPVVIMTMEILQVMLYRQARDPLLLDDFSCVVVDEAHFLGNEGRGFAWEEVMIMLPSHLRVILLSATVPNSRCIAQWVANTRVEAVNVVETKDRPVPLRHEVYRCGHPSFRGGRWKSFFSALHDSGRVNRGSIRTAVYQRRTLLQEASAWRCPEHLIPKFIGRKGQHLRALEAGRAKITLVDGQICVSNGTSRRAEWGVRDDIESWLLEQGVPEQYAKPPRDLTGDPHEMRVEDLDRLLGLLWSRRQLPCIGFCFDRLMCERVALLLTGAKRLDFATRASRQAIKQRLDAGLASLEEGDQRLAQVRHSRELLLRGIGVHHSGMLPILRELVELLFAEDRSGC</sequence>
<evidence type="ECO:0000256" key="6">
    <source>
        <dbReference type="SAM" id="MobiDB-lite"/>
    </source>
</evidence>
<dbReference type="InterPro" id="IPR013657">
    <property type="entry name" value="SCL35B1-4/HUT1"/>
</dbReference>
<evidence type="ECO:0000256" key="7">
    <source>
        <dbReference type="SAM" id="Phobius"/>
    </source>
</evidence>
<dbReference type="PANTHER" id="PTHR10778">
    <property type="entry name" value="SOLUTE CARRIER FAMILY 35 MEMBER B"/>
    <property type="match status" value="1"/>
</dbReference>
<feature type="transmembrane region" description="Helical" evidence="7">
    <location>
        <begin position="823"/>
        <end position="849"/>
    </location>
</feature>
<accession>A0A812QCC5</accession>
<feature type="transmembrane region" description="Helical" evidence="7">
    <location>
        <begin position="751"/>
        <end position="770"/>
    </location>
</feature>
<dbReference type="GO" id="GO:0005789">
    <property type="term" value="C:endoplasmic reticulum membrane"/>
    <property type="evidence" value="ECO:0007669"/>
    <property type="project" value="TreeGrafter"/>
</dbReference>
<dbReference type="Pfam" id="PF00270">
    <property type="entry name" value="DEAD"/>
    <property type="match status" value="1"/>
</dbReference>
<dbReference type="InterPro" id="IPR011545">
    <property type="entry name" value="DEAD/DEAH_box_helicase_dom"/>
</dbReference>
<evidence type="ECO:0000256" key="5">
    <source>
        <dbReference type="ARBA" id="ARBA00023136"/>
    </source>
</evidence>
<dbReference type="EMBL" id="CAJNDS010002210">
    <property type="protein sequence ID" value="CAE7374163.1"/>
    <property type="molecule type" value="Genomic_DNA"/>
</dbReference>
<protein>
    <submittedName>
        <fullName evidence="9">SKI2 protein</fullName>
    </submittedName>
</protein>
<dbReference type="GO" id="GO:0003676">
    <property type="term" value="F:nucleic acid binding"/>
    <property type="evidence" value="ECO:0007669"/>
    <property type="project" value="InterPro"/>
</dbReference>
<dbReference type="InterPro" id="IPR014001">
    <property type="entry name" value="Helicase_ATP-bd"/>
</dbReference>
<dbReference type="PROSITE" id="PS51192">
    <property type="entry name" value="HELICASE_ATP_BIND_1"/>
    <property type="match status" value="1"/>
</dbReference>
<evidence type="ECO:0000313" key="9">
    <source>
        <dbReference type="EMBL" id="CAE7374163.1"/>
    </source>
</evidence>
<keyword evidence="2" id="KW-0813">Transport</keyword>
<comment type="subcellular location">
    <subcellularLocation>
        <location evidence="1">Membrane</location>
        <topology evidence="1">Multi-pass membrane protein</topology>
    </subcellularLocation>
</comment>
<feature type="compositionally biased region" description="Acidic residues" evidence="6">
    <location>
        <begin position="1033"/>
        <end position="1055"/>
    </location>
</feature>
<feature type="transmembrane region" description="Helical" evidence="7">
    <location>
        <begin position="12"/>
        <end position="33"/>
    </location>
</feature>
<dbReference type="GO" id="GO:0000139">
    <property type="term" value="C:Golgi membrane"/>
    <property type="evidence" value="ECO:0007669"/>
    <property type="project" value="TreeGrafter"/>
</dbReference>
<organism evidence="9 10">
    <name type="scientific">Symbiodinium natans</name>
    <dbReference type="NCBI Taxonomy" id="878477"/>
    <lineage>
        <taxon>Eukaryota</taxon>
        <taxon>Sar</taxon>
        <taxon>Alveolata</taxon>
        <taxon>Dinophyceae</taxon>
        <taxon>Suessiales</taxon>
        <taxon>Symbiodiniaceae</taxon>
        <taxon>Symbiodinium</taxon>
    </lineage>
</organism>
<feature type="transmembrane region" description="Helical" evidence="7">
    <location>
        <begin position="718"/>
        <end position="739"/>
    </location>
</feature>
<name>A0A812QCC5_9DINO</name>
<dbReference type="Gene3D" id="3.40.50.300">
    <property type="entry name" value="P-loop containing nucleotide triphosphate hydrolases"/>
    <property type="match status" value="2"/>
</dbReference>
<dbReference type="Proteomes" id="UP000604046">
    <property type="component" value="Unassembled WGS sequence"/>
</dbReference>
<keyword evidence="3 7" id="KW-0812">Transmembrane</keyword>
<dbReference type="PANTHER" id="PTHR10778:SF13">
    <property type="entry name" value="ADENOSINE 3'-PHOSPHO 5'-PHOSPHOSULFATE TRANSPORTER 1"/>
    <property type="match status" value="1"/>
</dbReference>
<feature type="transmembrane region" description="Helical" evidence="7">
    <location>
        <begin position="790"/>
        <end position="811"/>
    </location>
</feature>
<dbReference type="Pfam" id="PF08449">
    <property type="entry name" value="UAA"/>
    <property type="match status" value="3"/>
</dbReference>
<keyword evidence="10" id="KW-1185">Reference proteome</keyword>
<dbReference type="GO" id="GO:0005524">
    <property type="term" value="F:ATP binding"/>
    <property type="evidence" value="ECO:0007669"/>
    <property type="project" value="InterPro"/>
</dbReference>
<keyword evidence="4 7" id="KW-1133">Transmembrane helix</keyword>
<evidence type="ECO:0000256" key="3">
    <source>
        <dbReference type="ARBA" id="ARBA00022692"/>
    </source>
</evidence>
<feature type="transmembrane region" description="Helical" evidence="7">
    <location>
        <begin position="45"/>
        <end position="71"/>
    </location>
</feature>
<gene>
    <name evidence="9" type="primary">SKI2</name>
    <name evidence="9" type="ORF">SNAT2548_LOCUS20441</name>
</gene>
<keyword evidence="5 7" id="KW-0472">Membrane</keyword>
<evidence type="ECO:0000259" key="8">
    <source>
        <dbReference type="PROSITE" id="PS51192"/>
    </source>
</evidence>
<comment type="caution">
    <text evidence="9">The sequence shown here is derived from an EMBL/GenBank/DDBJ whole genome shotgun (WGS) entry which is preliminary data.</text>
</comment>
<feature type="region of interest" description="Disordered" evidence="6">
    <location>
        <begin position="1023"/>
        <end position="1068"/>
    </location>
</feature>
<dbReference type="SUPFAM" id="SSF52540">
    <property type="entry name" value="P-loop containing nucleoside triphosphate hydrolases"/>
    <property type="match status" value="2"/>
</dbReference>
<proteinExistence type="predicted"/>
<dbReference type="GO" id="GO:0046964">
    <property type="term" value="F:3'-phosphoadenosine 5'-phosphosulfate transmembrane transporter activity"/>
    <property type="evidence" value="ECO:0007669"/>
    <property type="project" value="TreeGrafter"/>
</dbReference>
<evidence type="ECO:0000256" key="4">
    <source>
        <dbReference type="ARBA" id="ARBA00022989"/>
    </source>
</evidence>
<evidence type="ECO:0000313" key="10">
    <source>
        <dbReference type="Proteomes" id="UP000604046"/>
    </source>
</evidence>
<evidence type="ECO:0000256" key="2">
    <source>
        <dbReference type="ARBA" id="ARBA00022448"/>
    </source>
</evidence>
<feature type="domain" description="Helicase ATP-binding" evidence="8">
    <location>
        <begin position="1256"/>
        <end position="1417"/>
    </location>
</feature>
<dbReference type="InterPro" id="IPR027417">
    <property type="entry name" value="P-loop_NTPase"/>
</dbReference>
<reference evidence="9" key="1">
    <citation type="submission" date="2021-02" db="EMBL/GenBank/DDBJ databases">
        <authorList>
            <person name="Dougan E. K."/>
            <person name="Rhodes N."/>
            <person name="Thang M."/>
            <person name="Chan C."/>
        </authorList>
    </citation>
    <scope>NUCLEOTIDE SEQUENCE</scope>
</reference>
<feature type="transmembrane region" description="Helical" evidence="7">
    <location>
        <begin position="659"/>
        <end position="681"/>
    </location>
</feature>
<dbReference type="OrthoDB" id="1601at2759"/>